<keyword evidence="4 5" id="KW-0472">Membrane</keyword>
<comment type="caution">
    <text evidence="6">The sequence shown here is derived from an EMBL/GenBank/DDBJ whole genome shotgun (WGS) entry which is preliminary data.</text>
</comment>
<dbReference type="GO" id="GO:0016740">
    <property type="term" value="F:transferase activity"/>
    <property type="evidence" value="ECO:0007669"/>
    <property type="project" value="UniProtKB-ARBA"/>
</dbReference>
<keyword evidence="3 5" id="KW-1133">Transmembrane helix</keyword>
<dbReference type="InterPro" id="IPR007318">
    <property type="entry name" value="Phopholipid_MeTrfase"/>
</dbReference>
<evidence type="ECO:0000256" key="4">
    <source>
        <dbReference type="ARBA" id="ARBA00023136"/>
    </source>
</evidence>
<proteinExistence type="predicted"/>
<name>X1NI33_9ZZZZ</name>
<dbReference type="Pfam" id="PF04191">
    <property type="entry name" value="PEMT"/>
    <property type="match status" value="1"/>
</dbReference>
<dbReference type="PANTHER" id="PTHR12714:SF9">
    <property type="entry name" value="PROTEIN-S-ISOPRENYLCYSTEINE O-METHYLTRANSFERASE"/>
    <property type="match status" value="1"/>
</dbReference>
<organism evidence="6">
    <name type="scientific">marine sediment metagenome</name>
    <dbReference type="NCBI Taxonomy" id="412755"/>
    <lineage>
        <taxon>unclassified sequences</taxon>
        <taxon>metagenomes</taxon>
        <taxon>ecological metagenomes</taxon>
    </lineage>
</organism>
<dbReference type="EMBL" id="BARV01027969">
    <property type="protein sequence ID" value="GAI43273.1"/>
    <property type="molecule type" value="Genomic_DNA"/>
</dbReference>
<evidence type="ECO:0000256" key="1">
    <source>
        <dbReference type="ARBA" id="ARBA00004127"/>
    </source>
</evidence>
<dbReference type="GO" id="GO:0012505">
    <property type="term" value="C:endomembrane system"/>
    <property type="evidence" value="ECO:0007669"/>
    <property type="project" value="UniProtKB-SubCell"/>
</dbReference>
<evidence type="ECO:0000256" key="2">
    <source>
        <dbReference type="ARBA" id="ARBA00022692"/>
    </source>
</evidence>
<accession>X1NI33</accession>
<gene>
    <name evidence="6" type="ORF">S06H3_44893</name>
</gene>
<feature type="transmembrane region" description="Helical" evidence="5">
    <location>
        <begin position="53"/>
        <end position="76"/>
    </location>
</feature>
<reference evidence="6" key="1">
    <citation type="journal article" date="2014" name="Front. Microbiol.">
        <title>High frequency of phylogenetically diverse reductive dehalogenase-homologous genes in deep subseafloor sedimentary metagenomes.</title>
        <authorList>
            <person name="Kawai M."/>
            <person name="Futagami T."/>
            <person name="Toyoda A."/>
            <person name="Takaki Y."/>
            <person name="Nishi S."/>
            <person name="Hori S."/>
            <person name="Arai W."/>
            <person name="Tsubouchi T."/>
            <person name="Morono Y."/>
            <person name="Uchiyama I."/>
            <person name="Ito T."/>
            <person name="Fujiyama A."/>
            <person name="Inagaki F."/>
            <person name="Takami H."/>
        </authorList>
    </citation>
    <scope>NUCLEOTIDE SEQUENCE</scope>
    <source>
        <strain evidence="6">Expedition CK06-06</strain>
    </source>
</reference>
<dbReference type="AlphaFoldDB" id="X1NI33"/>
<keyword evidence="2 5" id="KW-0812">Transmembrane</keyword>
<feature type="transmembrane region" description="Helical" evidence="5">
    <location>
        <begin position="97"/>
        <end position="130"/>
    </location>
</feature>
<dbReference type="Gene3D" id="1.20.120.1630">
    <property type="match status" value="1"/>
</dbReference>
<evidence type="ECO:0000256" key="3">
    <source>
        <dbReference type="ARBA" id="ARBA00022989"/>
    </source>
</evidence>
<feature type="transmembrane region" description="Helical" evidence="5">
    <location>
        <begin position="26"/>
        <end position="47"/>
    </location>
</feature>
<evidence type="ECO:0008006" key="7">
    <source>
        <dbReference type="Google" id="ProtNLM"/>
    </source>
</evidence>
<protein>
    <recommendedName>
        <fullName evidence="7">Steroid 5-alpha reductase C-terminal domain-containing protein</fullName>
    </recommendedName>
</protein>
<dbReference type="PANTHER" id="PTHR12714">
    <property type="entry name" value="PROTEIN-S ISOPRENYLCYSTEINE O-METHYLTRANSFERASE"/>
    <property type="match status" value="1"/>
</dbReference>
<sequence length="162" mass="18753">MRLINKEAFKKSGHPSDMELDKREKIASIIFTFLTYLSYIYTIFLPLKLATLWFYIGLVIFILGLFILIIVTINFSTTSLNQPVTKGIYRYCRHPMCFANFIIFLGTGIASASWIIIIISIAFLILANIYTASEERFCLKKYGNLYKKYINRTPKWVGIPKP</sequence>
<evidence type="ECO:0000313" key="6">
    <source>
        <dbReference type="EMBL" id="GAI43273.1"/>
    </source>
</evidence>
<comment type="subcellular location">
    <subcellularLocation>
        <location evidence="1">Endomembrane system</location>
        <topology evidence="1">Multi-pass membrane protein</topology>
    </subcellularLocation>
</comment>
<evidence type="ECO:0000256" key="5">
    <source>
        <dbReference type="SAM" id="Phobius"/>
    </source>
</evidence>